<evidence type="ECO:0000256" key="2">
    <source>
        <dbReference type="ARBA" id="ARBA00022729"/>
    </source>
</evidence>
<evidence type="ECO:0000256" key="3">
    <source>
        <dbReference type="ARBA" id="ARBA00022764"/>
    </source>
</evidence>
<keyword evidence="7" id="KW-1185">Reference proteome</keyword>
<dbReference type="InterPro" id="IPR008929">
    <property type="entry name" value="Chondroitin_lyas"/>
</dbReference>
<evidence type="ECO:0000259" key="5">
    <source>
        <dbReference type="Pfam" id="PF07940"/>
    </source>
</evidence>
<dbReference type="AlphaFoldDB" id="A0A211ZKI3"/>
<feature type="domain" description="Heparinase II/III-like C-terminal" evidence="5">
    <location>
        <begin position="304"/>
        <end position="545"/>
    </location>
</feature>
<organism evidence="6 7">
    <name type="scientific">Inquilinus limosus</name>
    <dbReference type="NCBI Taxonomy" id="171674"/>
    <lineage>
        <taxon>Bacteria</taxon>
        <taxon>Pseudomonadati</taxon>
        <taxon>Pseudomonadota</taxon>
        <taxon>Alphaproteobacteria</taxon>
        <taxon>Rhodospirillales</taxon>
        <taxon>Rhodospirillaceae</taxon>
        <taxon>Inquilinus</taxon>
    </lineage>
</organism>
<dbReference type="GO" id="GO:0016829">
    <property type="term" value="F:lyase activity"/>
    <property type="evidence" value="ECO:0007669"/>
    <property type="project" value="UniProtKB-KW"/>
</dbReference>
<dbReference type="OrthoDB" id="9787373at2"/>
<reference evidence="7" key="1">
    <citation type="submission" date="2017-05" db="EMBL/GenBank/DDBJ databases">
        <authorList>
            <person name="Macchi M."/>
            <person name="Festa S."/>
            <person name="Coppotelli B.M."/>
            <person name="Morelli I.S."/>
        </authorList>
    </citation>
    <scope>NUCLEOTIDE SEQUENCE [LARGE SCALE GENOMIC DNA]</scope>
    <source>
        <strain evidence="7">I</strain>
    </source>
</reference>
<accession>A0A211ZKI3</accession>
<dbReference type="GO" id="GO:0042597">
    <property type="term" value="C:periplasmic space"/>
    <property type="evidence" value="ECO:0007669"/>
    <property type="project" value="UniProtKB-SubCell"/>
</dbReference>
<evidence type="ECO:0000313" key="6">
    <source>
        <dbReference type="EMBL" id="OWJ65778.1"/>
    </source>
</evidence>
<protein>
    <recommendedName>
        <fullName evidence="5">Heparinase II/III-like C-terminal domain-containing protein</fullName>
    </recommendedName>
</protein>
<dbReference type="InterPro" id="IPR012480">
    <property type="entry name" value="Hepar_II_III_C"/>
</dbReference>
<dbReference type="Gene3D" id="2.70.98.70">
    <property type="match status" value="1"/>
</dbReference>
<proteinExistence type="predicted"/>
<dbReference type="SUPFAM" id="SSF48230">
    <property type="entry name" value="Chondroitin AC/alginate lyase"/>
    <property type="match status" value="1"/>
</dbReference>
<sequence>MRTPRSLTRNVHDQIARFAYSNPLYSVALGRKGPRDLLMVPPDPWPGDAERGTALIAGTYRLGGQTYEAAAAAPWEPFGAAPEFIEALHGFEWLRDLRAAGGDQARRAARRLIDHWIERYDRWHPLTWRPDILGQRVASWLGAHDFFCASADDDFRTRVFASLSRQLRHLARVADGDPVDPRQIQTVRGLVYGAVALPQGRPRLDQAQRILGKCLPRQILPDGGHIQRNPAVHLTVLRQLIDIRAAFRAAQSHVPDALHLAIDRMAPALRLLRHGDGGFALFNDAQEGEPVLIDAVLSQADSKARAPKSARHSGFERAMAGRTLLLLDVGAPPPAGADDGAHAGLLSFELSVGRERMIVNCGAWPGRGSAEDSAWHTALRGTPAHSTLSVAGRDSAEVLRDAGIGKRPHGIEVDRQETPQSVLIDAWHDGYREALGLIHRRRLELSANGDELRGEDILFAETDTARGLPFAIRFHLHPALQLSPVQGGSSVIIRLPGGDGWRLRGYGGQVALEEGIYAGRGADRRKTTQVVIWGEVGAESTGVQWILRRERRLA</sequence>
<keyword evidence="4" id="KW-0456">Lyase</keyword>
<dbReference type="Gene3D" id="1.50.10.100">
    <property type="entry name" value="Chondroitin AC/alginate lyase"/>
    <property type="match status" value="1"/>
</dbReference>
<dbReference type="Pfam" id="PF07940">
    <property type="entry name" value="Hepar_II_III_C"/>
    <property type="match status" value="1"/>
</dbReference>
<gene>
    <name evidence="6" type="ORF">BWR60_18000</name>
</gene>
<evidence type="ECO:0000256" key="4">
    <source>
        <dbReference type="ARBA" id="ARBA00023239"/>
    </source>
</evidence>
<dbReference type="RefSeq" id="WP_088152409.1">
    <property type="nucleotide sequence ID" value="NZ_NHON01000032.1"/>
</dbReference>
<comment type="subcellular location">
    <subcellularLocation>
        <location evidence="1">Periplasm</location>
    </subcellularLocation>
</comment>
<dbReference type="PANTHER" id="PTHR39210:SF1">
    <property type="entry name" value="HEPARIN-SULFATE LYASE"/>
    <property type="match status" value="1"/>
</dbReference>
<dbReference type="STRING" id="1122125.GCA_000423185_03842"/>
<name>A0A211ZKI3_9PROT</name>
<dbReference type="Proteomes" id="UP000196655">
    <property type="component" value="Unassembled WGS sequence"/>
</dbReference>
<keyword evidence="2" id="KW-0732">Signal</keyword>
<evidence type="ECO:0000256" key="1">
    <source>
        <dbReference type="ARBA" id="ARBA00004418"/>
    </source>
</evidence>
<evidence type="ECO:0000313" key="7">
    <source>
        <dbReference type="Proteomes" id="UP000196655"/>
    </source>
</evidence>
<dbReference type="EMBL" id="NHON01000032">
    <property type="protein sequence ID" value="OWJ65778.1"/>
    <property type="molecule type" value="Genomic_DNA"/>
</dbReference>
<dbReference type="PANTHER" id="PTHR39210">
    <property type="entry name" value="HEPARIN-SULFATE LYASE"/>
    <property type="match status" value="1"/>
</dbReference>
<keyword evidence="3" id="KW-0574">Periplasm</keyword>
<comment type="caution">
    <text evidence="6">The sequence shown here is derived from an EMBL/GenBank/DDBJ whole genome shotgun (WGS) entry which is preliminary data.</text>
</comment>